<protein>
    <submittedName>
        <fullName evidence="2">Uncharacterized protein</fullName>
    </submittedName>
</protein>
<evidence type="ECO:0000313" key="3">
    <source>
        <dbReference type="Proteomes" id="UP000536441"/>
    </source>
</evidence>
<comment type="caution">
    <text evidence="2">The sequence shown here is derived from an EMBL/GenBank/DDBJ whole genome shotgun (WGS) entry which is preliminary data.</text>
</comment>
<gene>
    <name evidence="2" type="ORF">HP438_03480</name>
</gene>
<evidence type="ECO:0000256" key="1">
    <source>
        <dbReference type="SAM" id="MobiDB-lite"/>
    </source>
</evidence>
<dbReference type="SUPFAM" id="SSF56281">
    <property type="entry name" value="Metallo-hydrolase/oxidoreductase"/>
    <property type="match status" value="1"/>
</dbReference>
<dbReference type="EMBL" id="JABMCH010000051">
    <property type="protein sequence ID" value="NUU46038.1"/>
    <property type="molecule type" value="Genomic_DNA"/>
</dbReference>
<accession>A0A7Y6B2F0</accession>
<dbReference type="InterPro" id="IPR036866">
    <property type="entry name" value="RibonucZ/Hydroxyglut_hydro"/>
</dbReference>
<dbReference type="Gene3D" id="3.60.15.10">
    <property type="entry name" value="Ribonuclease Z/Hydroxyacylglutathione hydrolase-like"/>
    <property type="match status" value="1"/>
</dbReference>
<dbReference type="RefSeq" id="WP_175310823.1">
    <property type="nucleotide sequence ID" value="NZ_CBCRYR010000066.1"/>
</dbReference>
<evidence type="ECO:0000313" key="2">
    <source>
        <dbReference type="EMBL" id="NUU46038.1"/>
    </source>
</evidence>
<feature type="region of interest" description="Disordered" evidence="1">
    <location>
        <begin position="179"/>
        <end position="198"/>
    </location>
</feature>
<organism evidence="2 3">
    <name type="scientific">Sphingomonas zeae</name>
    <dbReference type="NCBI Taxonomy" id="1646122"/>
    <lineage>
        <taxon>Bacteria</taxon>
        <taxon>Pseudomonadati</taxon>
        <taxon>Pseudomonadota</taxon>
        <taxon>Alphaproteobacteria</taxon>
        <taxon>Sphingomonadales</taxon>
        <taxon>Sphingomonadaceae</taxon>
        <taxon>Sphingomonas</taxon>
    </lineage>
</organism>
<name>A0A7Y6B2F0_9SPHN</name>
<dbReference type="AlphaFoldDB" id="A0A7Y6B2F0"/>
<reference evidence="2 3" key="1">
    <citation type="submission" date="2020-05" db="EMBL/GenBank/DDBJ databases">
        <title>Genome Sequencing of Type Strains.</title>
        <authorList>
            <person name="Lemaire J.F."/>
            <person name="Inderbitzin P."/>
            <person name="Gregorio O.A."/>
            <person name="Collins S.B."/>
            <person name="Wespe N."/>
            <person name="Knight-Connoni V."/>
        </authorList>
    </citation>
    <scope>NUCLEOTIDE SEQUENCE [LARGE SCALE GENOMIC DNA]</scope>
    <source>
        <strain evidence="2 3">DSM 100049</strain>
    </source>
</reference>
<sequence>MRFSTIPALARRSHASLKAGYQLFMHVRRQMAAGQGGFHVGALSRGSCAPGAMGCFTGADFLYVYDCGSDPKRHVHREINTLLAARPERQLDLLVLSHFDRDHICGTPELVRKRDGFSVDTIMLPFVEMDERIVALAQAAAEQEDSGGYIDHFFIDMVFEPVETLARFGPRRIILVRGDSDDTPMDGGGSPDFDPDAPEVRVKRRDHRPIDGEDPIKMALVDAYNDPQRPAGYQYRATSGTAQVFEVRNLALALSNTDLSVEWKLLPWVRRAAPTDVAAFRAKVEVLFGWPSGSFATQVLKPAIRHQMAVTKRTKMAKAYREAFSDKNLTSLCLYSGPRYPDRMLATAAVPRLPNHSLTKIGWLGTGDAHLKDPTDIAAFKHGYAKDLAYVSTYLFPHHGSIKNSDPGDLIVEADMWVAAADPIHDWEHPHWQLQGAVATMGKIFRHVRASVPTAAQEVFFVIGKP</sequence>
<dbReference type="Proteomes" id="UP000536441">
    <property type="component" value="Unassembled WGS sequence"/>
</dbReference>
<keyword evidence="3" id="KW-1185">Reference proteome</keyword>
<proteinExistence type="predicted"/>